<organism evidence="1 2">
    <name type="scientific">Araneus ventricosus</name>
    <name type="common">Orbweaver spider</name>
    <name type="synonym">Epeira ventricosa</name>
    <dbReference type="NCBI Taxonomy" id="182803"/>
    <lineage>
        <taxon>Eukaryota</taxon>
        <taxon>Metazoa</taxon>
        <taxon>Ecdysozoa</taxon>
        <taxon>Arthropoda</taxon>
        <taxon>Chelicerata</taxon>
        <taxon>Arachnida</taxon>
        <taxon>Araneae</taxon>
        <taxon>Araneomorphae</taxon>
        <taxon>Entelegynae</taxon>
        <taxon>Araneoidea</taxon>
        <taxon>Araneidae</taxon>
        <taxon>Araneus</taxon>
    </lineage>
</organism>
<dbReference type="Proteomes" id="UP000499080">
    <property type="component" value="Unassembled WGS sequence"/>
</dbReference>
<proteinExistence type="predicted"/>
<protein>
    <submittedName>
        <fullName evidence="1">Uncharacterized protein</fullName>
    </submittedName>
</protein>
<sequence length="110" mass="12519">MNCLSDEGSYTTRYLVMVVIRKMVSSDRAPPSQRIGNLTSTHRFLPQNDGKNIWEGVTKKTLTTFGRKLLPRRCCRTDDMREYVRSCVHSKRYGGKFVRGGGGTNQALIF</sequence>
<gene>
    <name evidence="1" type="ORF">AVEN_170861_1</name>
</gene>
<dbReference type="EMBL" id="BGPR01025441">
    <property type="protein sequence ID" value="GBN94338.1"/>
    <property type="molecule type" value="Genomic_DNA"/>
</dbReference>
<accession>A0A4Y2T150</accession>
<name>A0A4Y2T150_ARAVE</name>
<keyword evidence="2" id="KW-1185">Reference proteome</keyword>
<dbReference type="AlphaFoldDB" id="A0A4Y2T150"/>
<reference evidence="1 2" key="1">
    <citation type="journal article" date="2019" name="Sci. Rep.">
        <title>Orb-weaving spider Araneus ventricosus genome elucidates the spidroin gene catalogue.</title>
        <authorList>
            <person name="Kono N."/>
            <person name="Nakamura H."/>
            <person name="Ohtoshi R."/>
            <person name="Moran D.A.P."/>
            <person name="Shinohara A."/>
            <person name="Yoshida Y."/>
            <person name="Fujiwara M."/>
            <person name="Mori M."/>
            <person name="Tomita M."/>
            <person name="Arakawa K."/>
        </authorList>
    </citation>
    <scope>NUCLEOTIDE SEQUENCE [LARGE SCALE GENOMIC DNA]</scope>
</reference>
<evidence type="ECO:0000313" key="2">
    <source>
        <dbReference type="Proteomes" id="UP000499080"/>
    </source>
</evidence>
<comment type="caution">
    <text evidence="1">The sequence shown here is derived from an EMBL/GenBank/DDBJ whole genome shotgun (WGS) entry which is preliminary data.</text>
</comment>
<evidence type="ECO:0000313" key="1">
    <source>
        <dbReference type="EMBL" id="GBN94338.1"/>
    </source>
</evidence>